<reference evidence="2" key="1">
    <citation type="submission" date="2021-06" db="EMBL/GenBank/DDBJ databases">
        <authorList>
            <person name="Hodson N. C."/>
            <person name="Mongue J. A."/>
            <person name="Jaron S. K."/>
        </authorList>
    </citation>
    <scope>NUCLEOTIDE SEQUENCE</scope>
</reference>
<keyword evidence="1" id="KW-1133">Transmembrane helix</keyword>
<keyword evidence="1" id="KW-0812">Transmembrane</keyword>
<name>A0A8J2P2L7_9HEXA</name>
<dbReference type="EMBL" id="CAJVCH010301101">
    <property type="protein sequence ID" value="CAG7785681.1"/>
    <property type="molecule type" value="Genomic_DNA"/>
</dbReference>
<sequence>MKKIILKNDCYINETDFQFDDIIMYRNIPTCGKEITMFQMIFEIVFFICFAICFLTLVVLIWKMLANWNKFWNSKDPALHSMSVYIQVEEGRNHHGGENFDQLPAQQALCWTDIVNESKINSSTTDLSCGRLYSYGLN</sequence>
<keyword evidence="1" id="KW-0472">Membrane</keyword>
<comment type="caution">
    <text evidence="2">The sequence shown here is derived from an EMBL/GenBank/DDBJ whole genome shotgun (WGS) entry which is preliminary data.</text>
</comment>
<organism evidence="2 3">
    <name type="scientific">Allacma fusca</name>
    <dbReference type="NCBI Taxonomy" id="39272"/>
    <lineage>
        <taxon>Eukaryota</taxon>
        <taxon>Metazoa</taxon>
        <taxon>Ecdysozoa</taxon>
        <taxon>Arthropoda</taxon>
        <taxon>Hexapoda</taxon>
        <taxon>Collembola</taxon>
        <taxon>Symphypleona</taxon>
        <taxon>Sminthuridae</taxon>
        <taxon>Allacma</taxon>
    </lineage>
</organism>
<evidence type="ECO:0000313" key="3">
    <source>
        <dbReference type="Proteomes" id="UP000708208"/>
    </source>
</evidence>
<evidence type="ECO:0000313" key="2">
    <source>
        <dbReference type="EMBL" id="CAG7785681.1"/>
    </source>
</evidence>
<dbReference type="Proteomes" id="UP000708208">
    <property type="component" value="Unassembled WGS sequence"/>
</dbReference>
<keyword evidence="3" id="KW-1185">Reference proteome</keyword>
<gene>
    <name evidence="2" type="ORF">AFUS01_LOCUS24292</name>
</gene>
<feature type="transmembrane region" description="Helical" evidence="1">
    <location>
        <begin position="44"/>
        <end position="65"/>
    </location>
</feature>
<proteinExistence type="predicted"/>
<accession>A0A8J2P2L7</accession>
<protein>
    <submittedName>
        <fullName evidence="2">Uncharacterized protein</fullName>
    </submittedName>
</protein>
<dbReference type="AlphaFoldDB" id="A0A8J2P2L7"/>
<evidence type="ECO:0000256" key="1">
    <source>
        <dbReference type="SAM" id="Phobius"/>
    </source>
</evidence>